<evidence type="ECO:0000313" key="2">
    <source>
        <dbReference type="Proteomes" id="UP001501343"/>
    </source>
</evidence>
<sequence length="69" mass="8002">MSITNWSDAQVVRAINNGSIPSEDLISRDGWSQICRVRGRNFRQVDEESWQDLCSQRGYLQNRSNPRGF</sequence>
<gene>
    <name evidence="1" type="ORF">GCM10009775_36890</name>
</gene>
<comment type="caution">
    <text evidence="1">The sequence shown here is derived from an EMBL/GenBank/DDBJ whole genome shotgun (WGS) entry which is preliminary data.</text>
</comment>
<dbReference type="Proteomes" id="UP001501343">
    <property type="component" value="Unassembled WGS sequence"/>
</dbReference>
<reference evidence="1 2" key="1">
    <citation type="journal article" date="2019" name="Int. J. Syst. Evol. Microbiol.">
        <title>The Global Catalogue of Microorganisms (GCM) 10K type strain sequencing project: providing services to taxonomists for standard genome sequencing and annotation.</title>
        <authorList>
            <consortium name="The Broad Institute Genomics Platform"/>
            <consortium name="The Broad Institute Genome Sequencing Center for Infectious Disease"/>
            <person name="Wu L."/>
            <person name="Ma J."/>
        </authorList>
    </citation>
    <scope>NUCLEOTIDE SEQUENCE [LARGE SCALE GENOMIC DNA]</scope>
    <source>
        <strain evidence="1 2">JCM 14900</strain>
    </source>
</reference>
<keyword evidence="2" id="KW-1185">Reference proteome</keyword>
<evidence type="ECO:0000313" key="1">
    <source>
        <dbReference type="EMBL" id="GAA1941744.1"/>
    </source>
</evidence>
<dbReference type="RefSeq" id="WP_248151822.1">
    <property type="nucleotide sequence ID" value="NZ_BAAAOF010000009.1"/>
</dbReference>
<accession>A0ABN2Q2R3</accession>
<dbReference type="EMBL" id="BAAAOF010000009">
    <property type="protein sequence ID" value="GAA1941744.1"/>
    <property type="molecule type" value="Genomic_DNA"/>
</dbReference>
<protein>
    <submittedName>
        <fullName evidence="1">Uncharacterized protein</fullName>
    </submittedName>
</protein>
<proteinExistence type="predicted"/>
<name>A0ABN2Q2R3_9MICO</name>
<organism evidence="1 2">
    <name type="scientific">Microbacterium aoyamense</name>
    <dbReference type="NCBI Taxonomy" id="344166"/>
    <lineage>
        <taxon>Bacteria</taxon>
        <taxon>Bacillati</taxon>
        <taxon>Actinomycetota</taxon>
        <taxon>Actinomycetes</taxon>
        <taxon>Micrococcales</taxon>
        <taxon>Microbacteriaceae</taxon>
        <taxon>Microbacterium</taxon>
    </lineage>
</organism>